<protein>
    <submittedName>
        <fullName evidence="1">Uncharacterized protein</fullName>
    </submittedName>
</protein>
<proteinExistence type="predicted"/>
<gene>
    <name evidence="1" type="ORF">EMEDMD4_760024</name>
</gene>
<name>A0A508X5B9_9HYPH</name>
<evidence type="ECO:0000313" key="1">
    <source>
        <dbReference type="EMBL" id="VTZ64970.1"/>
    </source>
</evidence>
<sequence>MTRWRNSFLVEIMGLMEAAEGGRKAGVIHRADDGDPNNRFY</sequence>
<dbReference type="Proteomes" id="UP000507954">
    <property type="component" value="Unassembled WGS sequence"/>
</dbReference>
<organism evidence="1">
    <name type="scientific">Sinorhizobium medicae</name>
    <dbReference type="NCBI Taxonomy" id="110321"/>
    <lineage>
        <taxon>Bacteria</taxon>
        <taxon>Pseudomonadati</taxon>
        <taxon>Pseudomonadota</taxon>
        <taxon>Alphaproteobacteria</taxon>
        <taxon>Hyphomicrobiales</taxon>
        <taxon>Rhizobiaceae</taxon>
        <taxon>Sinorhizobium/Ensifer group</taxon>
        <taxon>Sinorhizobium</taxon>
    </lineage>
</organism>
<dbReference type="AlphaFoldDB" id="A0A508X5B9"/>
<accession>A0A508X5B9</accession>
<dbReference type="EMBL" id="CABFNB010000146">
    <property type="protein sequence ID" value="VTZ64970.1"/>
    <property type="molecule type" value="Genomic_DNA"/>
</dbReference>
<reference evidence="1" key="1">
    <citation type="submission" date="2019-06" db="EMBL/GenBank/DDBJ databases">
        <authorList>
            <person name="Le Quere A."/>
            <person name="Colella S."/>
        </authorList>
    </citation>
    <scope>NUCLEOTIDE SEQUENCE</scope>
    <source>
        <strain evidence="1">EmedicaeMD41</strain>
    </source>
</reference>